<protein>
    <recommendedName>
        <fullName evidence="1">DUF659 domain-containing protein</fullName>
    </recommendedName>
</protein>
<proteinExistence type="predicted"/>
<dbReference type="AlphaFoldDB" id="A0A5C7HWT3"/>
<sequence>MSDIRISSDSIGTANITTEDEIASARALNDHAPLWRHVTKLDKMGKASSLPTTSSHNKTIGFSNSSTYYGLNFGLPSLDPKMRKGISGHLEKAFNIGVREQLDVEIARMYLTDTTTIDVNAINLHGFTTLDFCTIRRNDETVWRIENSLISVGAKNAKDIVLDSTASHIYAKVVVDCINGDGHFVIEMGILIEEISKLLQCIPESVIISYGHGLKLPTSYELRTSILKVQEANTQAVVDEVDASDVVKDAALLFKLLDDIVEEVEKDIVVQLVMDNASNYKKAGEILMEKRKRLWWMPCAA</sequence>
<dbReference type="Pfam" id="PF04937">
    <property type="entry name" value="DUF659"/>
    <property type="match status" value="1"/>
</dbReference>
<gene>
    <name evidence="2" type="ORF">EZV62_012502</name>
</gene>
<dbReference type="EMBL" id="VAHF01000005">
    <property type="protein sequence ID" value="TXG61139.1"/>
    <property type="molecule type" value="Genomic_DNA"/>
</dbReference>
<dbReference type="Proteomes" id="UP000323000">
    <property type="component" value="Chromosome 5"/>
</dbReference>
<dbReference type="InterPro" id="IPR007021">
    <property type="entry name" value="DUF659"/>
</dbReference>
<evidence type="ECO:0000313" key="3">
    <source>
        <dbReference type="Proteomes" id="UP000323000"/>
    </source>
</evidence>
<feature type="domain" description="DUF659" evidence="1">
    <location>
        <begin position="241"/>
        <end position="301"/>
    </location>
</feature>
<dbReference type="PANTHER" id="PTHR32166:SF122">
    <property type="entry name" value="OS09G0499600 PROTEIN"/>
    <property type="match status" value="1"/>
</dbReference>
<keyword evidence="3" id="KW-1185">Reference proteome</keyword>
<dbReference type="PANTHER" id="PTHR32166">
    <property type="entry name" value="OSJNBA0013A04.12 PROTEIN"/>
    <property type="match status" value="1"/>
</dbReference>
<reference evidence="3" key="1">
    <citation type="journal article" date="2019" name="Gigascience">
        <title>De novo genome assembly of the endangered Acer yangbiense, a plant species with extremely small populations endemic to Yunnan Province, China.</title>
        <authorList>
            <person name="Yang J."/>
            <person name="Wariss H.M."/>
            <person name="Tao L."/>
            <person name="Zhang R."/>
            <person name="Yun Q."/>
            <person name="Hollingsworth P."/>
            <person name="Dao Z."/>
            <person name="Luo G."/>
            <person name="Guo H."/>
            <person name="Ma Y."/>
            <person name="Sun W."/>
        </authorList>
    </citation>
    <scope>NUCLEOTIDE SEQUENCE [LARGE SCALE GENOMIC DNA]</scope>
    <source>
        <strain evidence="3">cv. Malutang</strain>
    </source>
</reference>
<evidence type="ECO:0000313" key="2">
    <source>
        <dbReference type="EMBL" id="TXG61139.1"/>
    </source>
</evidence>
<name>A0A5C7HWT3_9ROSI</name>
<comment type="caution">
    <text evidence="2">The sequence shown here is derived from an EMBL/GenBank/DDBJ whole genome shotgun (WGS) entry which is preliminary data.</text>
</comment>
<accession>A0A5C7HWT3</accession>
<dbReference type="OrthoDB" id="1937290at2759"/>
<organism evidence="2 3">
    <name type="scientific">Acer yangbiense</name>
    <dbReference type="NCBI Taxonomy" id="1000413"/>
    <lineage>
        <taxon>Eukaryota</taxon>
        <taxon>Viridiplantae</taxon>
        <taxon>Streptophyta</taxon>
        <taxon>Embryophyta</taxon>
        <taxon>Tracheophyta</taxon>
        <taxon>Spermatophyta</taxon>
        <taxon>Magnoliopsida</taxon>
        <taxon>eudicotyledons</taxon>
        <taxon>Gunneridae</taxon>
        <taxon>Pentapetalae</taxon>
        <taxon>rosids</taxon>
        <taxon>malvids</taxon>
        <taxon>Sapindales</taxon>
        <taxon>Sapindaceae</taxon>
        <taxon>Hippocastanoideae</taxon>
        <taxon>Acereae</taxon>
        <taxon>Acer</taxon>
    </lineage>
</organism>
<evidence type="ECO:0000259" key="1">
    <source>
        <dbReference type="Pfam" id="PF04937"/>
    </source>
</evidence>